<dbReference type="AlphaFoldDB" id="A0A849I618"/>
<feature type="domain" description="MannoseP isomerase/GMP-like beta-helix" evidence="11">
    <location>
        <begin position="303"/>
        <end position="355"/>
    </location>
</feature>
<evidence type="ECO:0000256" key="4">
    <source>
        <dbReference type="ARBA" id="ARBA00022695"/>
    </source>
</evidence>
<dbReference type="CDD" id="cd02213">
    <property type="entry name" value="cupin_PMI_typeII_C"/>
    <property type="match status" value="1"/>
</dbReference>
<evidence type="ECO:0000256" key="7">
    <source>
        <dbReference type="ARBA" id="ARBA00047343"/>
    </source>
</evidence>
<evidence type="ECO:0000259" key="11">
    <source>
        <dbReference type="Pfam" id="PF22640"/>
    </source>
</evidence>
<evidence type="ECO:0000259" key="10">
    <source>
        <dbReference type="Pfam" id="PF01050"/>
    </source>
</evidence>
<dbReference type="InterPro" id="IPR011051">
    <property type="entry name" value="RmlC_Cupin_sf"/>
</dbReference>
<dbReference type="EMBL" id="JABEPP010000001">
    <property type="protein sequence ID" value="NNM71775.1"/>
    <property type="molecule type" value="Genomic_DNA"/>
</dbReference>
<dbReference type="InterPro" id="IPR049577">
    <property type="entry name" value="GMPP_N"/>
</dbReference>
<reference evidence="12 13" key="1">
    <citation type="submission" date="2020-04" db="EMBL/GenBank/DDBJ databases">
        <title>Enterovirga sp. isolate from soil.</title>
        <authorList>
            <person name="Chea S."/>
            <person name="Kim D.-U."/>
        </authorList>
    </citation>
    <scope>NUCLEOTIDE SEQUENCE [LARGE SCALE GENOMIC DNA]</scope>
    <source>
        <strain evidence="12 13">DB1703</strain>
    </source>
</reference>
<dbReference type="FunFam" id="3.90.550.10:FF:000046">
    <property type="entry name" value="Mannose-1-phosphate guanylyltransferase (GDP)"/>
    <property type="match status" value="1"/>
</dbReference>
<evidence type="ECO:0000256" key="2">
    <source>
        <dbReference type="ARBA" id="ARBA00012387"/>
    </source>
</evidence>
<evidence type="ECO:0000256" key="3">
    <source>
        <dbReference type="ARBA" id="ARBA00022679"/>
    </source>
</evidence>
<proteinExistence type="inferred from homology"/>
<dbReference type="InterPro" id="IPR051161">
    <property type="entry name" value="Mannose-6P_isomerase_type2"/>
</dbReference>
<dbReference type="SUPFAM" id="SSF51182">
    <property type="entry name" value="RmlC-like cupins"/>
    <property type="match status" value="1"/>
</dbReference>
<dbReference type="RefSeq" id="WP_171217196.1">
    <property type="nucleotide sequence ID" value="NZ_JABEPP010000001.1"/>
</dbReference>
<dbReference type="InterPro" id="IPR029044">
    <property type="entry name" value="Nucleotide-diphossugar_trans"/>
</dbReference>
<evidence type="ECO:0000256" key="6">
    <source>
        <dbReference type="ARBA" id="ARBA00023134"/>
    </source>
</evidence>
<dbReference type="PANTHER" id="PTHR46390:SF1">
    <property type="entry name" value="MANNOSE-1-PHOSPHATE GUANYLYLTRANSFERASE"/>
    <property type="match status" value="1"/>
</dbReference>
<keyword evidence="13" id="KW-1185">Reference proteome</keyword>
<evidence type="ECO:0000313" key="13">
    <source>
        <dbReference type="Proteomes" id="UP000564885"/>
    </source>
</evidence>
<keyword evidence="6" id="KW-0342">GTP-binding</keyword>
<dbReference type="GO" id="GO:0004475">
    <property type="term" value="F:mannose-1-phosphate guanylyltransferase (GTP) activity"/>
    <property type="evidence" value="ECO:0007669"/>
    <property type="project" value="UniProtKB-EC"/>
</dbReference>
<dbReference type="GO" id="GO:0016853">
    <property type="term" value="F:isomerase activity"/>
    <property type="evidence" value="ECO:0007669"/>
    <property type="project" value="UniProtKB-KW"/>
</dbReference>
<evidence type="ECO:0000256" key="5">
    <source>
        <dbReference type="ARBA" id="ARBA00022741"/>
    </source>
</evidence>
<sequence>MTNSEIPSAITPFIMCGGSGTRLWPVSRASMPKQFQSFFGARSLLQDTAVRVTGPGFAPPVFVASEAHRFLVADQIEALGIPRGPIVLEPVGRNTAAVALVASLMTEKHDPDGLVLLLPSDHLVKDADAFRALVLEAAPAARAGSICLFGIAPNRPETGYGYIEVGDDPVPDQGSPVRKVVRFIEKPGREAAERLLEAGNNVWNSGIFLFSARAMLAEAEERRQDLLAGVRHALDTADRDQDFVRLEAAAFGAVESISVDYAIMEGSQRTAVLPATIDWNDLGAWDAIYGAHVADGAGNVLLGRAVGHDTRNSIIRSDRQVVATVGVENLVVVATDDAVLVADKAQAQGVKQALELLRTKGFAEADTHSEMHRPWGSYRSLISGDRFQVKLITVKPGGRLSLQLHRHRAEHWVVVKGTAQITCGERVFMLYENQSTYIPQGETHRLENPGHIPLEMIEVQSGAYLGEDDIVRVEDVYGRS</sequence>
<dbReference type="GO" id="GO:0005525">
    <property type="term" value="F:GTP binding"/>
    <property type="evidence" value="ECO:0007669"/>
    <property type="project" value="UniProtKB-KW"/>
</dbReference>
<comment type="catalytic activity">
    <reaction evidence="7">
        <text>alpha-D-mannose 1-phosphate + GTP + H(+) = GDP-alpha-D-mannose + diphosphate</text>
        <dbReference type="Rhea" id="RHEA:15229"/>
        <dbReference type="ChEBI" id="CHEBI:15378"/>
        <dbReference type="ChEBI" id="CHEBI:33019"/>
        <dbReference type="ChEBI" id="CHEBI:37565"/>
        <dbReference type="ChEBI" id="CHEBI:57527"/>
        <dbReference type="ChEBI" id="CHEBI:58409"/>
        <dbReference type="EC" id="2.7.7.13"/>
    </reaction>
</comment>
<feature type="domain" description="Mannose-6-phosphate isomerase type II C-terminal" evidence="10">
    <location>
        <begin position="363"/>
        <end position="475"/>
    </location>
</feature>
<accession>A0A849I618</accession>
<feature type="domain" description="Nucleotidyl transferase" evidence="9">
    <location>
        <begin position="12"/>
        <end position="294"/>
    </location>
</feature>
<dbReference type="GO" id="GO:0000271">
    <property type="term" value="P:polysaccharide biosynthetic process"/>
    <property type="evidence" value="ECO:0007669"/>
    <property type="project" value="InterPro"/>
</dbReference>
<dbReference type="NCBIfam" id="TIGR01479">
    <property type="entry name" value="GMP_PMI"/>
    <property type="match status" value="1"/>
</dbReference>
<keyword evidence="5" id="KW-0547">Nucleotide-binding</keyword>
<dbReference type="InterPro" id="IPR054566">
    <property type="entry name" value="ManC/GMP-like_b-helix"/>
</dbReference>
<comment type="caution">
    <text evidence="12">The sequence shown here is derived from an EMBL/GenBank/DDBJ whole genome shotgun (WGS) entry which is preliminary data.</text>
</comment>
<keyword evidence="12" id="KW-0413">Isomerase</keyword>
<evidence type="ECO:0000259" key="9">
    <source>
        <dbReference type="Pfam" id="PF00483"/>
    </source>
</evidence>
<dbReference type="InterPro" id="IPR006375">
    <property type="entry name" value="Man1P_GuaTrfase/Man6P_Isoase"/>
</dbReference>
<gene>
    <name evidence="12" type="ORF">HJG44_05100</name>
</gene>
<dbReference type="Gene3D" id="2.60.120.10">
    <property type="entry name" value="Jelly Rolls"/>
    <property type="match status" value="1"/>
</dbReference>
<dbReference type="PANTHER" id="PTHR46390">
    <property type="entry name" value="MANNOSE-1-PHOSPHATE GUANYLYLTRANSFERASE"/>
    <property type="match status" value="1"/>
</dbReference>
<comment type="similarity">
    <text evidence="1 8">Belongs to the mannose-6-phosphate isomerase type 2 family.</text>
</comment>
<dbReference type="InterPro" id="IPR014710">
    <property type="entry name" value="RmlC-like_jellyroll"/>
</dbReference>
<dbReference type="Pfam" id="PF00483">
    <property type="entry name" value="NTP_transferase"/>
    <property type="match status" value="1"/>
</dbReference>
<keyword evidence="4 12" id="KW-0548">Nucleotidyltransferase</keyword>
<dbReference type="SUPFAM" id="SSF53448">
    <property type="entry name" value="Nucleotide-diphospho-sugar transferases"/>
    <property type="match status" value="1"/>
</dbReference>
<organism evidence="12 13">
    <name type="scientific">Enterovirga aerilata</name>
    <dbReference type="NCBI Taxonomy" id="2730920"/>
    <lineage>
        <taxon>Bacteria</taxon>
        <taxon>Pseudomonadati</taxon>
        <taxon>Pseudomonadota</taxon>
        <taxon>Alphaproteobacteria</taxon>
        <taxon>Hyphomicrobiales</taxon>
        <taxon>Methylobacteriaceae</taxon>
        <taxon>Enterovirga</taxon>
    </lineage>
</organism>
<dbReference type="Gene3D" id="3.90.550.10">
    <property type="entry name" value="Spore Coat Polysaccharide Biosynthesis Protein SpsA, Chain A"/>
    <property type="match status" value="1"/>
</dbReference>
<keyword evidence="3 12" id="KW-0808">Transferase</keyword>
<evidence type="ECO:0000313" key="12">
    <source>
        <dbReference type="EMBL" id="NNM71775.1"/>
    </source>
</evidence>
<dbReference type="Pfam" id="PF01050">
    <property type="entry name" value="MannoseP_isomer"/>
    <property type="match status" value="1"/>
</dbReference>
<dbReference type="EC" id="2.7.7.13" evidence="2"/>
<dbReference type="FunFam" id="2.60.120.10:FF:000032">
    <property type="entry name" value="Mannose-1-phosphate guanylyltransferase/mannose-6-phosphate isomerase"/>
    <property type="match status" value="1"/>
</dbReference>
<protein>
    <recommendedName>
        <fullName evidence="2">mannose-1-phosphate guanylyltransferase</fullName>
        <ecNumber evidence="2">2.7.7.13</ecNumber>
    </recommendedName>
</protein>
<name>A0A849I618_9HYPH</name>
<dbReference type="InterPro" id="IPR005835">
    <property type="entry name" value="NTP_transferase_dom"/>
</dbReference>
<evidence type="ECO:0000256" key="8">
    <source>
        <dbReference type="RuleBase" id="RU004190"/>
    </source>
</evidence>
<dbReference type="Proteomes" id="UP000564885">
    <property type="component" value="Unassembled WGS sequence"/>
</dbReference>
<dbReference type="CDD" id="cd02509">
    <property type="entry name" value="GDP-M1P_Guanylyltransferase"/>
    <property type="match status" value="1"/>
</dbReference>
<evidence type="ECO:0000256" key="1">
    <source>
        <dbReference type="ARBA" id="ARBA00006115"/>
    </source>
</evidence>
<dbReference type="InterPro" id="IPR001538">
    <property type="entry name" value="Man6P_isomerase-2_C"/>
</dbReference>
<dbReference type="Pfam" id="PF22640">
    <property type="entry name" value="ManC_GMP_beta-helix"/>
    <property type="match status" value="1"/>
</dbReference>
<dbReference type="GO" id="GO:0009298">
    <property type="term" value="P:GDP-mannose biosynthetic process"/>
    <property type="evidence" value="ECO:0007669"/>
    <property type="project" value="TreeGrafter"/>
</dbReference>